<evidence type="ECO:0000256" key="2">
    <source>
        <dbReference type="SAM" id="Phobius"/>
    </source>
</evidence>
<dbReference type="CDD" id="cd00093">
    <property type="entry name" value="HTH_XRE"/>
    <property type="match status" value="1"/>
</dbReference>
<name>A0A3E3EG08_9FIRM</name>
<dbReference type="PROSITE" id="PS50943">
    <property type="entry name" value="HTH_CROC1"/>
    <property type="match status" value="1"/>
</dbReference>
<sequence length="291" mass="33165">MSLSDNLRALRKQKGYSQEQLAERLNVSRQAVSKWESDNGYPEMESLIILSDLFECTIDDLLKNDLTQHNPTAKQAYDKHYSLIAKAYTFGVVSILLGVCAYLFAEIYFSENTKSEFIGEIIFLFFVLIGVTTFVYFGMKDSHFKNSHSEITDYYTDSQRSEFNQTYSLSIATGVGVILFAVVLQILIENLYNENLANGLFMVFVTIAVGIFVYFGTLKSKYDQVDLKVIKQEKRNKKVSIYCGIIMMIVTAIYLGCSFTTNAWHISWIVYPIGGIICGIVWLLFEAHEED</sequence>
<dbReference type="GO" id="GO:0003677">
    <property type="term" value="F:DNA binding"/>
    <property type="evidence" value="ECO:0007669"/>
    <property type="project" value="UniProtKB-KW"/>
</dbReference>
<gene>
    <name evidence="4" type="ORF">DXB93_05620</name>
</gene>
<reference evidence="4 5" key="1">
    <citation type="submission" date="2018-08" db="EMBL/GenBank/DDBJ databases">
        <title>A genome reference for cultivated species of the human gut microbiota.</title>
        <authorList>
            <person name="Zou Y."/>
            <person name="Xue W."/>
            <person name="Luo G."/>
        </authorList>
    </citation>
    <scope>NUCLEOTIDE SEQUENCE [LARGE SCALE GENOMIC DNA]</scope>
    <source>
        <strain evidence="4 5">OM06-4</strain>
    </source>
</reference>
<keyword evidence="1" id="KW-0238">DNA-binding</keyword>
<comment type="caution">
    <text evidence="4">The sequence shown here is derived from an EMBL/GenBank/DDBJ whole genome shotgun (WGS) entry which is preliminary data.</text>
</comment>
<dbReference type="PANTHER" id="PTHR46558">
    <property type="entry name" value="TRACRIPTIONAL REGULATORY PROTEIN-RELATED-RELATED"/>
    <property type="match status" value="1"/>
</dbReference>
<dbReference type="Proteomes" id="UP000261032">
    <property type="component" value="Unassembled WGS sequence"/>
</dbReference>
<evidence type="ECO:0000259" key="3">
    <source>
        <dbReference type="PROSITE" id="PS50943"/>
    </source>
</evidence>
<dbReference type="RefSeq" id="WP_117580934.1">
    <property type="nucleotide sequence ID" value="NZ_QUSL01000006.1"/>
</dbReference>
<evidence type="ECO:0000313" key="5">
    <source>
        <dbReference type="Proteomes" id="UP000261032"/>
    </source>
</evidence>
<feature type="transmembrane region" description="Helical" evidence="2">
    <location>
        <begin position="239"/>
        <end position="256"/>
    </location>
</feature>
<evidence type="ECO:0000256" key="1">
    <source>
        <dbReference type="ARBA" id="ARBA00023125"/>
    </source>
</evidence>
<feature type="transmembrane region" description="Helical" evidence="2">
    <location>
        <begin position="268"/>
        <end position="285"/>
    </location>
</feature>
<dbReference type="Gene3D" id="1.10.260.40">
    <property type="entry name" value="lambda repressor-like DNA-binding domains"/>
    <property type="match status" value="1"/>
</dbReference>
<dbReference type="SUPFAM" id="SSF47413">
    <property type="entry name" value="lambda repressor-like DNA-binding domains"/>
    <property type="match status" value="1"/>
</dbReference>
<dbReference type="InterPro" id="IPR010982">
    <property type="entry name" value="Lambda_DNA-bd_dom_sf"/>
</dbReference>
<dbReference type="AlphaFoldDB" id="A0A3E3EG08"/>
<feature type="transmembrane region" description="Helical" evidence="2">
    <location>
        <begin position="200"/>
        <end position="218"/>
    </location>
</feature>
<proteinExistence type="predicted"/>
<dbReference type="InterPro" id="IPR001387">
    <property type="entry name" value="Cro/C1-type_HTH"/>
</dbReference>
<dbReference type="Pfam" id="PF01381">
    <property type="entry name" value="HTH_3"/>
    <property type="match status" value="1"/>
</dbReference>
<feature type="transmembrane region" description="Helical" evidence="2">
    <location>
        <begin position="83"/>
        <end position="105"/>
    </location>
</feature>
<evidence type="ECO:0000313" key="4">
    <source>
        <dbReference type="EMBL" id="RGD86338.1"/>
    </source>
</evidence>
<dbReference type="SMART" id="SM00530">
    <property type="entry name" value="HTH_XRE"/>
    <property type="match status" value="1"/>
</dbReference>
<organism evidence="4 5">
    <name type="scientific">Thomasclavelia ramosa</name>
    <dbReference type="NCBI Taxonomy" id="1547"/>
    <lineage>
        <taxon>Bacteria</taxon>
        <taxon>Bacillati</taxon>
        <taxon>Bacillota</taxon>
        <taxon>Erysipelotrichia</taxon>
        <taxon>Erysipelotrichales</taxon>
        <taxon>Coprobacillaceae</taxon>
        <taxon>Thomasclavelia</taxon>
    </lineage>
</organism>
<protein>
    <submittedName>
        <fullName evidence="4">XRE family transcriptional regulator</fullName>
    </submittedName>
</protein>
<keyword evidence="2" id="KW-1133">Transmembrane helix</keyword>
<feature type="transmembrane region" description="Helical" evidence="2">
    <location>
        <begin position="117"/>
        <end position="137"/>
    </location>
</feature>
<feature type="transmembrane region" description="Helical" evidence="2">
    <location>
        <begin position="167"/>
        <end position="188"/>
    </location>
</feature>
<keyword evidence="2" id="KW-0472">Membrane</keyword>
<accession>A0A3E3EG08</accession>
<feature type="domain" description="HTH cro/C1-type" evidence="3">
    <location>
        <begin position="7"/>
        <end position="61"/>
    </location>
</feature>
<dbReference type="EMBL" id="QUSL01000006">
    <property type="protein sequence ID" value="RGD86338.1"/>
    <property type="molecule type" value="Genomic_DNA"/>
</dbReference>
<dbReference type="PANTHER" id="PTHR46558:SF4">
    <property type="entry name" value="DNA-BIDING PHAGE PROTEIN"/>
    <property type="match status" value="1"/>
</dbReference>
<keyword evidence="2" id="KW-0812">Transmembrane</keyword>